<gene>
    <name evidence="1" type="ORF">TNCV_3299401</name>
</gene>
<keyword evidence="2" id="KW-1185">Reference proteome</keyword>
<proteinExistence type="predicted"/>
<organism evidence="1 2">
    <name type="scientific">Trichonephila clavipes</name>
    <name type="common">Golden silk orbweaver</name>
    <name type="synonym">Nephila clavipes</name>
    <dbReference type="NCBI Taxonomy" id="2585209"/>
    <lineage>
        <taxon>Eukaryota</taxon>
        <taxon>Metazoa</taxon>
        <taxon>Ecdysozoa</taxon>
        <taxon>Arthropoda</taxon>
        <taxon>Chelicerata</taxon>
        <taxon>Arachnida</taxon>
        <taxon>Araneae</taxon>
        <taxon>Araneomorphae</taxon>
        <taxon>Entelegynae</taxon>
        <taxon>Araneoidea</taxon>
        <taxon>Nephilidae</taxon>
        <taxon>Trichonephila</taxon>
    </lineage>
</organism>
<protein>
    <submittedName>
        <fullName evidence="1">Uncharacterized protein</fullName>
    </submittedName>
</protein>
<evidence type="ECO:0000313" key="2">
    <source>
        <dbReference type="Proteomes" id="UP000887159"/>
    </source>
</evidence>
<sequence length="76" mass="8807">MVRDVAMRSINAMCTTHLSSWAVVQQDPKDVYPYTLDMPNTLIFPLEYHMDLRSSETYARENTCAPSRAHSMRVKK</sequence>
<accession>A0A8X6VTS2</accession>
<name>A0A8X6VTS2_TRICX</name>
<reference evidence="1" key="1">
    <citation type="submission" date="2020-08" db="EMBL/GenBank/DDBJ databases">
        <title>Multicomponent nature underlies the extraordinary mechanical properties of spider dragline silk.</title>
        <authorList>
            <person name="Kono N."/>
            <person name="Nakamura H."/>
            <person name="Mori M."/>
            <person name="Yoshida Y."/>
            <person name="Ohtoshi R."/>
            <person name="Malay A.D."/>
            <person name="Moran D.A.P."/>
            <person name="Tomita M."/>
            <person name="Numata K."/>
            <person name="Arakawa K."/>
        </authorList>
    </citation>
    <scope>NUCLEOTIDE SEQUENCE</scope>
</reference>
<comment type="caution">
    <text evidence="1">The sequence shown here is derived from an EMBL/GenBank/DDBJ whole genome shotgun (WGS) entry which is preliminary data.</text>
</comment>
<dbReference type="AlphaFoldDB" id="A0A8X6VTS2"/>
<evidence type="ECO:0000313" key="1">
    <source>
        <dbReference type="EMBL" id="GFY22299.1"/>
    </source>
</evidence>
<dbReference type="Proteomes" id="UP000887159">
    <property type="component" value="Unassembled WGS sequence"/>
</dbReference>
<dbReference type="EMBL" id="BMAU01021359">
    <property type="protein sequence ID" value="GFY22299.1"/>
    <property type="molecule type" value="Genomic_DNA"/>
</dbReference>